<gene>
    <name evidence="3" type="ORF">m02_01830</name>
</gene>
<dbReference type="Proteomes" id="UP000014026">
    <property type="component" value="Unassembled WGS sequence"/>
</dbReference>
<sequence>MVMGCVFKHHVYLCVVSTAMLAGLSLITSHTKVYAQQNCLMASSNRNGVVNGPIVCSGGSKGVLTTTSSNGNEIKIDMSGHSGKEAVKIMSGADITIMKKLTVTKWSDQKPVIKVLSGGKLTLKGEVTFEGVTGKVIEVNGGMLMLDGVGMIEGKGVGSGPVMLVNNGGTLMMMGKSKITIKGDGSGKGVQMGSNGEVDDDEGCDF</sequence>
<accession>N6VJJ1</accession>
<feature type="chain" id="PRO_5004126380" evidence="2">
    <location>
        <begin position="36"/>
        <end position="206"/>
    </location>
</feature>
<dbReference type="AlphaFoldDB" id="N6VJJ1"/>
<evidence type="ECO:0000313" key="4">
    <source>
        <dbReference type="Proteomes" id="UP000014026"/>
    </source>
</evidence>
<evidence type="ECO:0000256" key="1">
    <source>
        <dbReference type="SAM" id="MobiDB-lite"/>
    </source>
</evidence>
<feature type="compositionally biased region" description="Acidic residues" evidence="1">
    <location>
        <begin position="197"/>
        <end position="206"/>
    </location>
</feature>
<name>N6VJJ1_9HYPH</name>
<keyword evidence="2" id="KW-0732">Signal</keyword>
<reference evidence="3 4" key="1">
    <citation type="journal article" date="2013" name="PLoS Genet.">
        <title>A gene transfer agent and a dynamic repertoire of secretion systems hold the keys to the explosive radiation of the emerging pathogen Bartonella.</title>
        <authorList>
            <person name="Guy L."/>
            <person name="Nystedt B."/>
            <person name="Toft C."/>
            <person name="Zaremba-Niedzwiedzka K."/>
            <person name="Berglund E.C."/>
            <person name="Granberg F."/>
            <person name="Naslund K."/>
            <person name="Eriksson A.S."/>
            <person name="Andersson S.G."/>
        </authorList>
    </citation>
    <scope>NUCLEOTIDE SEQUENCE [LARGE SCALE GENOMIC DNA]</scope>
    <source>
        <strain evidence="4">m02</strain>
    </source>
</reference>
<dbReference type="HOGENOM" id="CLU_1500693_0_0_5"/>
<comment type="caution">
    <text evidence="3">The sequence shown here is derived from an EMBL/GenBank/DDBJ whole genome shotgun (WGS) entry which is preliminary data.</text>
</comment>
<dbReference type="PATRIC" id="fig|1094492.3.peg.194"/>
<protein>
    <submittedName>
        <fullName evidence="3">Uncharacterized protein</fullName>
    </submittedName>
</protein>
<feature type="region of interest" description="Disordered" evidence="1">
    <location>
        <begin position="184"/>
        <end position="206"/>
    </location>
</feature>
<dbReference type="EMBL" id="AGWB01000002">
    <property type="protein sequence ID" value="ENN94025.1"/>
    <property type="molecule type" value="Genomic_DNA"/>
</dbReference>
<evidence type="ECO:0000256" key="2">
    <source>
        <dbReference type="SAM" id="SignalP"/>
    </source>
</evidence>
<proteinExistence type="predicted"/>
<feature type="signal peptide" evidence="2">
    <location>
        <begin position="1"/>
        <end position="35"/>
    </location>
</feature>
<organism evidence="3 4">
    <name type="scientific">Bartonella bovis m02</name>
    <dbReference type="NCBI Taxonomy" id="1094492"/>
    <lineage>
        <taxon>Bacteria</taxon>
        <taxon>Pseudomonadati</taxon>
        <taxon>Pseudomonadota</taxon>
        <taxon>Alphaproteobacteria</taxon>
        <taxon>Hyphomicrobiales</taxon>
        <taxon>Bartonellaceae</taxon>
        <taxon>Bartonella</taxon>
    </lineage>
</organism>
<evidence type="ECO:0000313" key="3">
    <source>
        <dbReference type="EMBL" id="ENN94025.1"/>
    </source>
</evidence>